<dbReference type="Gene3D" id="3.40.50.300">
    <property type="entry name" value="P-loop containing nucleotide triphosphate hydrolases"/>
    <property type="match status" value="2"/>
</dbReference>
<dbReference type="GO" id="GO:0005524">
    <property type="term" value="F:ATP binding"/>
    <property type="evidence" value="ECO:0007669"/>
    <property type="project" value="UniProtKB-KW"/>
</dbReference>
<dbReference type="SMART" id="SM00382">
    <property type="entry name" value="AAA"/>
    <property type="match status" value="2"/>
</dbReference>
<dbReference type="InterPro" id="IPR017871">
    <property type="entry name" value="ABC_transporter-like_CS"/>
</dbReference>
<feature type="coiled-coil region" evidence="4">
    <location>
        <begin position="544"/>
        <end position="571"/>
    </location>
</feature>
<protein>
    <submittedName>
        <fullName evidence="7">ABC-F family ATP-binding cassette domain-containing protein</fullName>
    </submittedName>
</protein>
<evidence type="ECO:0000256" key="4">
    <source>
        <dbReference type="SAM" id="Coils"/>
    </source>
</evidence>
<dbReference type="RefSeq" id="WP_246912862.1">
    <property type="nucleotide sequence ID" value="NZ_JALJRB010000024.1"/>
</dbReference>
<evidence type="ECO:0000256" key="2">
    <source>
        <dbReference type="ARBA" id="ARBA00022741"/>
    </source>
</evidence>
<comment type="caution">
    <text evidence="7">The sequence shown here is derived from an EMBL/GenBank/DDBJ whole genome shotgun (WGS) entry which is preliminary data.</text>
</comment>
<evidence type="ECO:0000256" key="1">
    <source>
        <dbReference type="ARBA" id="ARBA00022737"/>
    </source>
</evidence>
<dbReference type="EMBL" id="JALJRB010000024">
    <property type="protein sequence ID" value="MCJ8502312.1"/>
    <property type="molecule type" value="Genomic_DNA"/>
</dbReference>
<reference evidence="7" key="1">
    <citation type="submission" date="2022-04" db="EMBL/GenBank/DDBJ databases">
        <title>Desulfatitalea alkaliphila sp. nov., a novel anaerobic sulfate-reducing bacterium isolated from terrestrial mud volcano, Taman Peninsula, Russia.</title>
        <authorList>
            <person name="Khomyakova M.A."/>
            <person name="Merkel A.Y."/>
            <person name="Slobodkin A.I."/>
        </authorList>
    </citation>
    <scope>NUCLEOTIDE SEQUENCE</scope>
    <source>
        <strain evidence="7">M08but</strain>
    </source>
</reference>
<dbReference type="PROSITE" id="PS00211">
    <property type="entry name" value="ABC_TRANSPORTER_1"/>
    <property type="match status" value="1"/>
</dbReference>
<dbReference type="PROSITE" id="PS50893">
    <property type="entry name" value="ABC_TRANSPORTER_2"/>
    <property type="match status" value="2"/>
</dbReference>
<dbReference type="CDD" id="cd03221">
    <property type="entry name" value="ABCF_EF-3"/>
    <property type="match status" value="2"/>
</dbReference>
<dbReference type="Proteomes" id="UP001165427">
    <property type="component" value="Unassembled WGS sequence"/>
</dbReference>
<evidence type="ECO:0000256" key="3">
    <source>
        <dbReference type="ARBA" id="ARBA00022840"/>
    </source>
</evidence>
<evidence type="ECO:0000259" key="6">
    <source>
        <dbReference type="PROSITE" id="PS50893"/>
    </source>
</evidence>
<gene>
    <name evidence="7" type="ORF">MRX98_17135</name>
</gene>
<evidence type="ECO:0000313" key="8">
    <source>
        <dbReference type="Proteomes" id="UP001165427"/>
    </source>
</evidence>
<dbReference type="AlphaFoldDB" id="A0AA41R5Z1"/>
<dbReference type="SUPFAM" id="SSF52540">
    <property type="entry name" value="P-loop containing nucleoside triphosphate hydrolases"/>
    <property type="match status" value="2"/>
</dbReference>
<keyword evidence="1" id="KW-0677">Repeat</keyword>
<feature type="region of interest" description="Disordered" evidence="5">
    <location>
        <begin position="497"/>
        <end position="523"/>
    </location>
</feature>
<dbReference type="InterPro" id="IPR032781">
    <property type="entry name" value="ABC_tran_Xtn"/>
</dbReference>
<sequence length="618" mass="69475">MIAVDNLTKTFGSQILFDAVSFKINARERVGLVGRNGHGKTTLFRILVGEEAYDEGSVVLPKGYRIGHVRQQLAFSCDNILAEGMRGLPPAKRDHHWEVEKVLAGLGFSQDDMQRPPGDFSGGFQVRLNLAKVLVSEPDLLLLDEPTNYLDITSIRWIERFLTAWPGELLLITHDRGFMDRVVTHTMGIHRRKVRKMAGDTRKYYGQIAQDEEIYEKTRLNNERRAREVEQFITRFRAKARLAGLVQSRVKALEKLDKREKLHKLRELSFSFRSHPFRGKQMLAARDLAFAHPGHPTLFEGLDFTVNAGDRLCVIGPNGKGKTTLLQLLAGNLTPQRGAIAYHPGVAGGFYEQTNIQSLNDLHTVEEAIQSCHPDVDRQQARNICGAMLFEGDQALKKVAVLSGGEKARVMLGRLLATPLNLLLLDEPSNHLDLESCDALLDAIDRFEGAVIMVTHNELFLHTLAQRLVVFHQDRVTLFEGTYQAFLDKDGWGDQDGGPSINTPAVANETAPAEPQHSKKELRRRRSAIITEHAKRSRPVDKAITELESGIEADEAQLAALNDEMVTAAQANDGERIARLSQSIHQCRQRIDERFNALEDWYQRKEVLDADLAQKLED</sequence>
<dbReference type="PANTHER" id="PTHR19211:SF14">
    <property type="entry name" value="ATP-BINDING CASSETTE SUB-FAMILY F MEMBER 1"/>
    <property type="match status" value="1"/>
</dbReference>
<keyword evidence="2" id="KW-0547">Nucleotide-binding</keyword>
<organism evidence="7 8">
    <name type="scientific">Desulfatitalea alkaliphila</name>
    <dbReference type="NCBI Taxonomy" id="2929485"/>
    <lineage>
        <taxon>Bacteria</taxon>
        <taxon>Pseudomonadati</taxon>
        <taxon>Thermodesulfobacteriota</taxon>
        <taxon>Desulfobacteria</taxon>
        <taxon>Desulfobacterales</taxon>
        <taxon>Desulfosarcinaceae</taxon>
        <taxon>Desulfatitalea</taxon>
    </lineage>
</organism>
<dbReference type="InterPro" id="IPR050611">
    <property type="entry name" value="ABCF"/>
</dbReference>
<dbReference type="Pfam" id="PF00005">
    <property type="entry name" value="ABC_tran"/>
    <property type="match status" value="2"/>
</dbReference>
<dbReference type="GO" id="GO:0016887">
    <property type="term" value="F:ATP hydrolysis activity"/>
    <property type="evidence" value="ECO:0007669"/>
    <property type="project" value="InterPro"/>
</dbReference>
<proteinExistence type="predicted"/>
<feature type="domain" description="ABC transporter" evidence="6">
    <location>
        <begin position="2"/>
        <end position="216"/>
    </location>
</feature>
<keyword evidence="3 7" id="KW-0067">ATP-binding</keyword>
<dbReference type="InterPro" id="IPR003439">
    <property type="entry name" value="ABC_transporter-like_ATP-bd"/>
</dbReference>
<evidence type="ECO:0000313" key="7">
    <source>
        <dbReference type="EMBL" id="MCJ8502312.1"/>
    </source>
</evidence>
<keyword evidence="4" id="KW-0175">Coiled coil</keyword>
<name>A0AA41R5Z1_9BACT</name>
<dbReference type="InterPro" id="IPR027417">
    <property type="entry name" value="P-loop_NTPase"/>
</dbReference>
<keyword evidence="8" id="KW-1185">Reference proteome</keyword>
<dbReference type="PANTHER" id="PTHR19211">
    <property type="entry name" value="ATP-BINDING TRANSPORT PROTEIN-RELATED"/>
    <property type="match status" value="1"/>
</dbReference>
<feature type="domain" description="ABC transporter" evidence="6">
    <location>
        <begin position="283"/>
        <end position="498"/>
    </location>
</feature>
<evidence type="ECO:0000256" key="5">
    <source>
        <dbReference type="SAM" id="MobiDB-lite"/>
    </source>
</evidence>
<dbReference type="Pfam" id="PF12848">
    <property type="entry name" value="ABC_tran_Xtn"/>
    <property type="match status" value="1"/>
</dbReference>
<accession>A0AA41R5Z1</accession>
<dbReference type="InterPro" id="IPR003593">
    <property type="entry name" value="AAA+_ATPase"/>
</dbReference>